<evidence type="ECO:0000256" key="3">
    <source>
        <dbReference type="ARBA" id="ARBA00022771"/>
    </source>
</evidence>
<name>A0ABS8USZ6_DATST</name>
<dbReference type="Gene3D" id="3.30.160.60">
    <property type="entry name" value="Classic Zinc Finger"/>
    <property type="match status" value="1"/>
</dbReference>
<evidence type="ECO:0000256" key="6">
    <source>
        <dbReference type="PROSITE-ProRule" id="PRU00042"/>
    </source>
</evidence>
<dbReference type="InterPro" id="IPR036236">
    <property type="entry name" value="Znf_C2H2_sf"/>
</dbReference>
<dbReference type="PROSITE" id="PS00028">
    <property type="entry name" value="ZINC_FINGER_C2H2_1"/>
    <property type="match status" value="1"/>
</dbReference>
<comment type="caution">
    <text evidence="9">The sequence shown here is derived from an EMBL/GenBank/DDBJ whole genome shotgun (WGS) entry which is preliminary data.</text>
</comment>
<accession>A0ABS8USZ6</accession>
<keyword evidence="5" id="KW-0539">Nucleus</keyword>
<dbReference type="PANTHER" id="PTHR47287">
    <property type="entry name" value="C2H2 AND C2HC ZINC FINGERS SUPERFAMILY PROTEIN"/>
    <property type="match status" value="1"/>
</dbReference>
<evidence type="ECO:0000256" key="1">
    <source>
        <dbReference type="ARBA" id="ARBA00004123"/>
    </source>
</evidence>
<evidence type="ECO:0000259" key="8">
    <source>
        <dbReference type="PROSITE" id="PS50157"/>
    </source>
</evidence>
<dbReference type="PANTHER" id="PTHR47287:SF9">
    <property type="entry name" value="ZINC FINGER PROTEIN 4-LIKE"/>
    <property type="match status" value="1"/>
</dbReference>
<feature type="compositionally biased region" description="Acidic residues" evidence="7">
    <location>
        <begin position="279"/>
        <end position="298"/>
    </location>
</feature>
<keyword evidence="10" id="KW-1185">Reference proteome</keyword>
<evidence type="ECO:0000256" key="4">
    <source>
        <dbReference type="ARBA" id="ARBA00022833"/>
    </source>
</evidence>
<feature type="domain" description="C2H2-type" evidence="8">
    <location>
        <begin position="110"/>
        <end position="137"/>
    </location>
</feature>
<gene>
    <name evidence="9" type="ORF">HAX54_020375</name>
</gene>
<evidence type="ECO:0000313" key="10">
    <source>
        <dbReference type="Proteomes" id="UP000823775"/>
    </source>
</evidence>
<dbReference type="InterPro" id="IPR013087">
    <property type="entry name" value="Znf_C2H2_type"/>
</dbReference>
<evidence type="ECO:0000313" key="9">
    <source>
        <dbReference type="EMBL" id="MCD9561318.1"/>
    </source>
</evidence>
<organism evidence="9 10">
    <name type="scientific">Datura stramonium</name>
    <name type="common">Jimsonweed</name>
    <name type="synonym">Common thornapple</name>
    <dbReference type="NCBI Taxonomy" id="4076"/>
    <lineage>
        <taxon>Eukaryota</taxon>
        <taxon>Viridiplantae</taxon>
        <taxon>Streptophyta</taxon>
        <taxon>Embryophyta</taxon>
        <taxon>Tracheophyta</taxon>
        <taxon>Spermatophyta</taxon>
        <taxon>Magnoliopsida</taxon>
        <taxon>eudicotyledons</taxon>
        <taxon>Gunneridae</taxon>
        <taxon>Pentapetalae</taxon>
        <taxon>asterids</taxon>
        <taxon>lamiids</taxon>
        <taxon>Solanales</taxon>
        <taxon>Solanaceae</taxon>
        <taxon>Solanoideae</taxon>
        <taxon>Datureae</taxon>
        <taxon>Datura</taxon>
    </lineage>
</organism>
<keyword evidence="3 6" id="KW-0863">Zinc-finger</keyword>
<proteinExistence type="predicted"/>
<feature type="region of interest" description="Disordered" evidence="7">
    <location>
        <begin position="277"/>
        <end position="298"/>
    </location>
</feature>
<keyword evidence="4" id="KW-0862">Zinc</keyword>
<sequence length="298" mass="33292">MDVFAMKKLCSFEASNISAASEESHEVVTNRKKMEERVVEGSQLKPQELSSAGVLLDLKVQNDYNNNINKNGINDSNLELNLLHSTPAHASESSNEATTRQRHSSAARTFSCSFCTREFSTPQALGGHQNAHKQERALAKRQSGLVDVVSPFVPPNYHPYYHLYSTFNSHLPFHCSFASRSLLGVQGESSAFHNPTSYQTWPFFSGYNFQSNPEKWSSSSSSSFLRTENLHENYNMGKIGIGGASLENFLNFEGKKGGKGFNFMDSPINVDDDMKIGLGEEEEEKNNEEEELDLDLKL</sequence>
<dbReference type="PROSITE" id="PS50157">
    <property type="entry name" value="ZINC_FINGER_C2H2_2"/>
    <property type="match status" value="1"/>
</dbReference>
<evidence type="ECO:0000256" key="5">
    <source>
        <dbReference type="ARBA" id="ARBA00023242"/>
    </source>
</evidence>
<reference evidence="9 10" key="1">
    <citation type="journal article" date="2021" name="BMC Genomics">
        <title>Datura genome reveals duplications of psychoactive alkaloid biosynthetic genes and high mutation rate following tissue culture.</title>
        <authorList>
            <person name="Rajewski A."/>
            <person name="Carter-House D."/>
            <person name="Stajich J."/>
            <person name="Litt A."/>
        </authorList>
    </citation>
    <scope>NUCLEOTIDE SEQUENCE [LARGE SCALE GENOMIC DNA]</scope>
    <source>
        <strain evidence="9">AR-01</strain>
    </source>
</reference>
<evidence type="ECO:0000256" key="2">
    <source>
        <dbReference type="ARBA" id="ARBA00022723"/>
    </source>
</evidence>
<comment type="subcellular location">
    <subcellularLocation>
        <location evidence="1">Nucleus</location>
    </subcellularLocation>
</comment>
<evidence type="ECO:0000256" key="7">
    <source>
        <dbReference type="SAM" id="MobiDB-lite"/>
    </source>
</evidence>
<dbReference type="EMBL" id="JACEIK010002460">
    <property type="protein sequence ID" value="MCD9561318.1"/>
    <property type="molecule type" value="Genomic_DNA"/>
</dbReference>
<dbReference type="Proteomes" id="UP000823775">
    <property type="component" value="Unassembled WGS sequence"/>
</dbReference>
<protein>
    <recommendedName>
        <fullName evidence="8">C2H2-type domain-containing protein</fullName>
    </recommendedName>
</protein>
<keyword evidence="2" id="KW-0479">Metal-binding</keyword>
<dbReference type="InterPro" id="IPR044246">
    <property type="entry name" value="ZFP3-like"/>
</dbReference>
<dbReference type="SUPFAM" id="SSF57667">
    <property type="entry name" value="beta-beta-alpha zinc fingers"/>
    <property type="match status" value="1"/>
</dbReference>